<evidence type="ECO:0000259" key="8">
    <source>
        <dbReference type="Pfam" id="PF13639"/>
    </source>
</evidence>
<dbReference type="InterPro" id="IPR013083">
    <property type="entry name" value="Znf_RING/FYVE/PHD"/>
</dbReference>
<sequence>MAKGSHENVAPYPLEEYVSGDKVGILQCKHKYHVAGIQQWLRLKNWCPIFKSAAASHPFR</sequence>
<name>A0A0A0KVW1_CUCSA</name>
<evidence type="ECO:0000313" key="10">
    <source>
        <dbReference type="Proteomes" id="UP000029981"/>
    </source>
</evidence>
<gene>
    <name evidence="9" type="ORF">Csa_4G124870</name>
</gene>
<dbReference type="Gene3D" id="3.30.40.10">
    <property type="entry name" value="Zinc/RING finger domain, C3HC4 (zinc finger)"/>
    <property type="match status" value="1"/>
</dbReference>
<reference evidence="9 10" key="1">
    <citation type="journal article" date="2009" name="Nat. Genet.">
        <title>The genome of the cucumber, Cucumis sativus L.</title>
        <authorList>
            <person name="Huang S."/>
            <person name="Li R."/>
            <person name="Zhang Z."/>
            <person name="Li L."/>
            <person name="Gu X."/>
            <person name="Fan W."/>
            <person name="Lucas W.J."/>
            <person name="Wang X."/>
            <person name="Xie B."/>
            <person name="Ni P."/>
            <person name="Ren Y."/>
            <person name="Zhu H."/>
            <person name="Li J."/>
            <person name="Lin K."/>
            <person name="Jin W."/>
            <person name="Fei Z."/>
            <person name="Li G."/>
            <person name="Staub J."/>
            <person name="Kilian A."/>
            <person name="van der Vossen E.A."/>
            <person name="Wu Y."/>
            <person name="Guo J."/>
            <person name="He J."/>
            <person name="Jia Z."/>
            <person name="Ren Y."/>
            <person name="Tian G."/>
            <person name="Lu Y."/>
            <person name="Ruan J."/>
            <person name="Qian W."/>
            <person name="Wang M."/>
            <person name="Huang Q."/>
            <person name="Li B."/>
            <person name="Xuan Z."/>
            <person name="Cao J."/>
            <person name="Asan"/>
            <person name="Wu Z."/>
            <person name="Zhang J."/>
            <person name="Cai Q."/>
            <person name="Bai Y."/>
            <person name="Zhao B."/>
            <person name="Han Y."/>
            <person name="Li Y."/>
            <person name="Li X."/>
            <person name="Wang S."/>
            <person name="Shi Q."/>
            <person name="Liu S."/>
            <person name="Cho W.K."/>
            <person name="Kim J.Y."/>
            <person name="Xu Y."/>
            <person name="Heller-Uszynska K."/>
            <person name="Miao H."/>
            <person name="Cheng Z."/>
            <person name="Zhang S."/>
            <person name="Wu J."/>
            <person name="Yang Y."/>
            <person name="Kang H."/>
            <person name="Li M."/>
            <person name="Liang H."/>
            <person name="Ren X."/>
            <person name="Shi Z."/>
            <person name="Wen M."/>
            <person name="Jian M."/>
            <person name="Yang H."/>
            <person name="Zhang G."/>
            <person name="Yang Z."/>
            <person name="Chen R."/>
            <person name="Liu S."/>
            <person name="Li J."/>
            <person name="Ma L."/>
            <person name="Liu H."/>
            <person name="Zhou Y."/>
            <person name="Zhao J."/>
            <person name="Fang X."/>
            <person name="Li G."/>
            <person name="Fang L."/>
            <person name="Li Y."/>
            <person name="Liu D."/>
            <person name="Zheng H."/>
            <person name="Zhang Y."/>
            <person name="Qin N."/>
            <person name="Li Z."/>
            <person name="Yang G."/>
            <person name="Yang S."/>
            <person name="Bolund L."/>
            <person name="Kristiansen K."/>
            <person name="Zheng H."/>
            <person name="Li S."/>
            <person name="Zhang X."/>
            <person name="Yang H."/>
            <person name="Wang J."/>
            <person name="Sun R."/>
            <person name="Zhang B."/>
            <person name="Jiang S."/>
            <person name="Wang J."/>
            <person name="Du Y."/>
            <person name="Li S."/>
        </authorList>
    </citation>
    <scope>NUCLEOTIDE SEQUENCE [LARGE SCALE GENOMIC DNA]</scope>
    <source>
        <strain evidence="10">cv. 9930</strain>
    </source>
</reference>
<comment type="catalytic activity">
    <reaction evidence="1">
        <text>S-ubiquitinyl-[E2 ubiquitin-conjugating enzyme]-L-cysteine + [acceptor protein]-L-lysine = [E2 ubiquitin-conjugating enzyme]-L-cysteine + N(6)-ubiquitinyl-[acceptor protein]-L-lysine.</text>
        <dbReference type="EC" id="2.3.2.27"/>
    </reaction>
</comment>
<dbReference type="STRING" id="3659.A0A0A0KVW1"/>
<reference evidence="9 10" key="4">
    <citation type="journal article" date="2011" name="BMC Genomics">
        <title>RNA-Seq improves annotation of protein-coding genes in the cucumber genome.</title>
        <authorList>
            <person name="Li Z."/>
            <person name="Zhang Z."/>
            <person name="Yan P."/>
            <person name="Huang S."/>
            <person name="Fei Z."/>
            <person name="Lin K."/>
        </authorList>
    </citation>
    <scope>NUCLEOTIDE SEQUENCE [LARGE SCALE GENOMIC DNA]</scope>
    <source>
        <strain evidence="10">cv. 9930</strain>
    </source>
</reference>
<evidence type="ECO:0000256" key="6">
    <source>
        <dbReference type="ARBA" id="ARBA00022786"/>
    </source>
</evidence>
<keyword evidence="5" id="KW-0863">Zinc-finger</keyword>
<dbReference type="Proteomes" id="UP000029981">
    <property type="component" value="Chromosome 4"/>
</dbReference>
<accession>A0A0A0KVW1</accession>
<reference evidence="9 10" key="2">
    <citation type="journal article" date="2009" name="PLoS ONE">
        <title>An integrated genetic and cytogenetic map of the cucumber genome.</title>
        <authorList>
            <person name="Ren Y."/>
            <person name="Zhang Z."/>
            <person name="Liu J."/>
            <person name="Staub J.E."/>
            <person name="Han Y."/>
            <person name="Cheng Z."/>
            <person name="Li X."/>
            <person name="Lu J."/>
            <person name="Miao H."/>
            <person name="Kang H."/>
            <person name="Xie B."/>
            <person name="Gu X."/>
            <person name="Wang X."/>
            <person name="Du Y."/>
            <person name="Jin W."/>
            <person name="Huang S."/>
        </authorList>
    </citation>
    <scope>NUCLEOTIDE SEQUENCE [LARGE SCALE GENOMIC DNA]</scope>
    <source>
        <strain evidence="10">cv. 9930</strain>
    </source>
</reference>
<keyword evidence="6" id="KW-0833">Ubl conjugation pathway</keyword>
<feature type="domain" description="RING-type" evidence="8">
    <location>
        <begin position="14"/>
        <end position="49"/>
    </location>
</feature>
<dbReference type="PANTHER" id="PTHR22937">
    <property type="entry name" value="E3 UBIQUITIN-PROTEIN LIGASE RNF165"/>
    <property type="match status" value="1"/>
</dbReference>
<evidence type="ECO:0000256" key="5">
    <source>
        <dbReference type="ARBA" id="ARBA00022771"/>
    </source>
</evidence>
<dbReference type="PANTHER" id="PTHR22937:SF136">
    <property type="entry name" value="RING-TYPE E3 UBIQUITIN TRANSFERASE"/>
    <property type="match status" value="1"/>
</dbReference>
<keyword evidence="7" id="KW-0862">Zinc</keyword>
<dbReference type="AlphaFoldDB" id="A0A0A0KVW1"/>
<dbReference type="Gramene" id="KGN53765">
    <property type="protein sequence ID" value="KGN53765"/>
    <property type="gene ID" value="Csa_4G124870"/>
</dbReference>
<dbReference type="EC" id="2.3.2.27" evidence="2"/>
<evidence type="ECO:0000256" key="2">
    <source>
        <dbReference type="ARBA" id="ARBA00012483"/>
    </source>
</evidence>
<evidence type="ECO:0000256" key="1">
    <source>
        <dbReference type="ARBA" id="ARBA00000900"/>
    </source>
</evidence>
<dbReference type="Pfam" id="PF13639">
    <property type="entry name" value="zf-RING_2"/>
    <property type="match status" value="1"/>
</dbReference>
<proteinExistence type="predicted"/>
<evidence type="ECO:0000256" key="7">
    <source>
        <dbReference type="ARBA" id="ARBA00022833"/>
    </source>
</evidence>
<dbReference type="GO" id="GO:0061630">
    <property type="term" value="F:ubiquitin protein ligase activity"/>
    <property type="evidence" value="ECO:0007669"/>
    <property type="project" value="UniProtKB-EC"/>
</dbReference>
<organism evidence="9 10">
    <name type="scientific">Cucumis sativus</name>
    <name type="common">Cucumber</name>
    <dbReference type="NCBI Taxonomy" id="3659"/>
    <lineage>
        <taxon>Eukaryota</taxon>
        <taxon>Viridiplantae</taxon>
        <taxon>Streptophyta</taxon>
        <taxon>Embryophyta</taxon>
        <taxon>Tracheophyta</taxon>
        <taxon>Spermatophyta</taxon>
        <taxon>Magnoliopsida</taxon>
        <taxon>eudicotyledons</taxon>
        <taxon>Gunneridae</taxon>
        <taxon>Pentapetalae</taxon>
        <taxon>rosids</taxon>
        <taxon>fabids</taxon>
        <taxon>Cucurbitales</taxon>
        <taxon>Cucurbitaceae</taxon>
        <taxon>Benincaseae</taxon>
        <taxon>Cucumis</taxon>
    </lineage>
</organism>
<keyword evidence="4" id="KW-0479">Metal-binding</keyword>
<evidence type="ECO:0000256" key="4">
    <source>
        <dbReference type="ARBA" id="ARBA00022723"/>
    </source>
</evidence>
<dbReference type="SUPFAM" id="SSF57850">
    <property type="entry name" value="RING/U-box"/>
    <property type="match status" value="1"/>
</dbReference>
<protein>
    <recommendedName>
        <fullName evidence="2">RING-type E3 ubiquitin transferase</fullName>
        <ecNumber evidence="2">2.3.2.27</ecNumber>
    </recommendedName>
</protein>
<dbReference type="InterPro" id="IPR045191">
    <property type="entry name" value="MBR1/2-like"/>
</dbReference>
<keyword evidence="10" id="KW-1185">Reference proteome</keyword>
<evidence type="ECO:0000313" key="9">
    <source>
        <dbReference type="EMBL" id="KGN53765.1"/>
    </source>
</evidence>
<dbReference type="GO" id="GO:0008270">
    <property type="term" value="F:zinc ion binding"/>
    <property type="evidence" value="ECO:0007669"/>
    <property type="project" value="UniProtKB-KW"/>
</dbReference>
<reference evidence="9 10" key="3">
    <citation type="journal article" date="2010" name="BMC Genomics">
        <title>Transcriptome sequencing and comparative analysis of cucumber flowers with different sex types.</title>
        <authorList>
            <person name="Guo S."/>
            <person name="Zheng Y."/>
            <person name="Joung J.G."/>
            <person name="Liu S."/>
            <person name="Zhang Z."/>
            <person name="Crasta O.R."/>
            <person name="Sobral B.W."/>
            <person name="Xu Y."/>
            <person name="Huang S."/>
            <person name="Fei Z."/>
        </authorList>
    </citation>
    <scope>NUCLEOTIDE SEQUENCE [LARGE SCALE GENOMIC DNA]</scope>
    <source>
        <strain evidence="10">cv. 9930</strain>
    </source>
</reference>
<evidence type="ECO:0000256" key="3">
    <source>
        <dbReference type="ARBA" id="ARBA00022679"/>
    </source>
</evidence>
<dbReference type="InterPro" id="IPR001841">
    <property type="entry name" value="Znf_RING"/>
</dbReference>
<dbReference type="EMBL" id="CM002925">
    <property type="protein sequence ID" value="KGN53765.1"/>
    <property type="molecule type" value="Genomic_DNA"/>
</dbReference>
<keyword evidence="3" id="KW-0808">Transferase</keyword>